<reference evidence="7" key="1">
    <citation type="submission" date="2020-01" db="EMBL/GenBank/DDBJ databases">
        <authorList>
            <consortium name="DOE Joint Genome Institute"/>
            <person name="Haridas S."/>
            <person name="Albert R."/>
            <person name="Binder M."/>
            <person name="Bloem J."/>
            <person name="Labutti K."/>
            <person name="Salamov A."/>
            <person name="Andreopoulos B."/>
            <person name="Baker S.E."/>
            <person name="Barry K."/>
            <person name="Bills G."/>
            <person name="Bluhm B.H."/>
            <person name="Cannon C."/>
            <person name="Castanera R."/>
            <person name="Culley D.E."/>
            <person name="Daum C."/>
            <person name="Ezra D."/>
            <person name="Gonzalez J.B."/>
            <person name="Henrissat B."/>
            <person name="Kuo A."/>
            <person name="Liang C."/>
            <person name="Lipzen A."/>
            <person name="Lutzoni F."/>
            <person name="Magnuson J."/>
            <person name="Mondo S."/>
            <person name="Nolan M."/>
            <person name="Ohm R."/>
            <person name="Pangilinan J."/>
            <person name="Park H.-J."/>
            <person name="Ramirez L."/>
            <person name="Alfaro M."/>
            <person name="Sun H."/>
            <person name="Tritt A."/>
            <person name="Yoshinaga Y."/>
            <person name="Zwiers L.-H."/>
            <person name="Turgeon B.G."/>
            <person name="Goodwin S.B."/>
            <person name="Spatafora J.W."/>
            <person name="Crous P.W."/>
            <person name="Grigoriev I.V."/>
        </authorList>
    </citation>
    <scope>NUCLEOTIDE SEQUENCE</scope>
    <source>
        <strain evidence="7">CBS 394.84</strain>
    </source>
</reference>
<dbReference type="Proteomes" id="UP000800039">
    <property type="component" value="Unassembled WGS sequence"/>
</dbReference>
<dbReference type="InterPro" id="IPR051694">
    <property type="entry name" value="Immunoregulatory_rcpt-like"/>
</dbReference>
<protein>
    <recommendedName>
        <fullName evidence="9">Mid2 domain-containing protein</fullName>
    </recommendedName>
</protein>
<keyword evidence="8" id="KW-1185">Reference proteome</keyword>
<evidence type="ECO:0000256" key="6">
    <source>
        <dbReference type="SAM" id="Phobius"/>
    </source>
</evidence>
<keyword evidence="3 6" id="KW-1133">Transmembrane helix</keyword>
<dbReference type="RefSeq" id="XP_040785627.1">
    <property type="nucleotide sequence ID" value="XM_040937075.1"/>
</dbReference>
<comment type="subcellular location">
    <subcellularLocation>
        <location evidence="1">Membrane</location>
        <topology evidence="1">Single-pass membrane protein</topology>
    </subcellularLocation>
</comment>
<accession>A0A9P4L695</accession>
<organism evidence="7 8">
    <name type="scientific">Cucurbitaria berberidis CBS 394.84</name>
    <dbReference type="NCBI Taxonomy" id="1168544"/>
    <lineage>
        <taxon>Eukaryota</taxon>
        <taxon>Fungi</taxon>
        <taxon>Dikarya</taxon>
        <taxon>Ascomycota</taxon>
        <taxon>Pezizomycotina</taxon>
        <taxon>Dothideomycetes</taxon>
        <taxon>Pleosporomycetidae</taxon>
        <taxon>Pleosporales</taxon>
        <taxon>Pleosporineae</taxon>
        <taxon>Cucurbitariaceae</taxon>
        <taxon>Cucurbitaria</taxon>
    </lineage>
</organism>
<feature type="region of interest" description="Disordered" evidence="5">
    <location>
        <begin position="124"/>
        <end position="158"/>
    </location>
</feature>
<feature type="transmembrane region" description="Helical" evidence="6">
    <location>
        <begin position="160"/>
        <end position="184"/>
    </location>
</feature>
<evidence type="ECO:0000313" key="7">
    <source>
        <dbReference type="EMBL" id="KAF1843064.1"/>
    </source>
</evidence>
<proteinExistence type="predicted"/>
<dbReference type="GeneID" id="63854325"/>
<dbReference type="OrthoDB" id="4779287at2759"/>
<evidence type="ECO:0000256" key="2">
    <source>
        <dbReference type="ARBA" id="ARBA00022692"/>
    </source>
</evidence>
<sequence length="267" mass="27820">MAALENGFAIRRNGTCINGLEVDCGITLAPYHGCCPTGLSCPSQYNIACCPPGNNCTESLITAPEPKCANATWDLYNNGGYFCCDHGLIGYNTSRGTNGCASPGAKLESGIKILSLVKMGGEASRTSTASSSSSPATTTPSNTQSASPSPPADPGSSTPVGAIAGGVVGGVAAIALALLAWYLLRRRKQNKAEGNPYDMQQLHEADATLGTATKYRMDMDHNVHEVDGSSSDGYARELSAQQKPVELPASDPVVREAPYVHTHRNAL</sequence>
<dbReference type="PANTHER" id="PTHR15549:SF26">
    <property type="entry name" value="AXIAL BUDDING PATTERN PROTEIN 2-RELATED"/>
    <property type="match status" value="1"/>
</dbReference>
<name>A0A9P4L695_9PLEO</name>
<evidence type="ECO:0000256" key="3">
    <source>
        <dbReference type="ARBA" id="ARBA00022989"/>
    </source>
</evidence>
<evidence type="ECO:0008006" key="9">
    <source>
        <dbReference type="Google" id="ProtNLM"/>
    </source>
</evidence>
<dbReference type="PANTHER" id="PTHR15549">
    <property type="entry name" value="PAIRED IMMUNOGLOBULIN-LIKE TYPE 2 RECEPTOR"/>
    <property type="match status" value="1"/>
</dbReference>
<dbReference type="AlphaFoldDB" id="A0A9P4L695"/>
<feature type="compositionally biased region" description="Low complexity" evidence="5">
    <location>
        <begin position="124"/>
        <end position="147"/>
    </location>
</feature>
<dbReference type="GO" id="GO:0071944">
    <property type="term" value="C:cell periphery"/>
    <property type="evidence" value="ECO:0007669"/>
    <property type="project" value="UniProtKB-ARBA"/>
</dbReference>
<evidence type="ECO:0000256" key="1">
    <source>
        <dbReference type="ARBA" id="ARBA00004167"/>
    </source>
</evidence>
<dbReference type="GO" id="GO:0016020">
    <property type="term" value="C:membrane"/>
    <property type="evidence" value="ECO:0007669"/>
    <property type="project" value="UniProtKB-SubCell"/>
</dbReference>
<comment type="caution">
    <text evidence="7">The sequence shown here is derived from an EMBL/GenBank/DDBJ whole genome shotgun (WGS) entry which is preliminary data.</text>
</comment>
<gene>
    <name evidence="7" type="ORF">K460DRAFT_407436</name>
</gene>
<keyword evidence="2 6" id="KW-0812">Transmembrane</keyword>
<evidence type="ECO:0000313" key="8">
    <source>
        <dbReference type="Proteomes" id="UP000800039"/>
    </source>
</evidence>
<dbReference type="EMBL" id="ML976617">
    <property type="protein sequence ID" value="KAF1843064.1"/>
    <property type="molecule type" value="Genomic_DNA"/>
</dbReference>
<keyword evidence="4 6" id="KW-0472">Membrane</keyword>
<evidence type="ECO:0000256" key="5">
    <source>
        <dbReference type="SAM" id="MobiDB-lite"/>
    </source>
</evidence>
<evidence type="ECO:0000256" key="4">
    <source>
        <dbReference type="ARBA" id="ARBA00023136"/>
    </source>
</evidence>